<sequence length="310" mass="32610">MHKTHGPIVPRGTLRAKPPVTLTRFSLTRDVLGVHEVVGSKMSEHEPTPFTDAHAAWHASVESARTAPYGPLSPTAMHWLSAGPQRLPDLPGVWSANAGLVTVELGENDQVTRGGEPVSGTVELGPLTGTEGTALAWGDVQIEVAARSGGIIVRPRDPGSKDRTGYTGTATFPPSEEWVVTARFVPAPRDSVEVSSAAGPGRTQDFTSPGTAEFTLAGQELSLTLFGSVEGDDLRAIFADASGADLTFPSARFVDVDVVDANTVRIDFTRTTNPPCAYSASATCPFPPPENRLPVRVEAGELRPGVTLAA</sequence>
<keyword evidence="2" id="KW-1185">Reference proteome</keyword>
<reference evidence="1 2" key="1">
    <citation type="submission" date="2018-09" db="EMBL/GenBank/DDBJ databases">
        <title>Comparative genomics of Leucobacter spp.</title>
        <authorList>
            <person name="Reis A.C."/>
            <person name="Kolvenbach B.A."/>
            <person name="Corvini P.F.X."/>
            <person name="Nunes O.C."/>
        </authorList>
    </citation>
    <scope>NUCLEOTIDE SEQUENCE [LARGE SCALE GENOMIC DNA]</scope>
    <source>
        <strain evidence="1 2">L-1</strain>
    </source>
</reference>
<accession>A0ABS1SK34</accession>
<dbReference type="Pfam" id="PF07920">
    <property type="entry name" value="DUF1684"/>
    <property type="match status" value="1"/>
</dbReference>
<dbReference type="Proteomes" id="UP001646141">
    <property type="component" value="Unassembled WGS sequence"/>
</dbReference>
<evidence type="ECO:0000313" key="2">
    <source>
        <dbReference type="Proteomes" id="UP001646141"/>
    </source>
</evidence>
<comment type="caution">
    <text evidence="1">The sequence shown here is derived from an EMBL/GenBank/DDBJ whole genome shotgun (WGS) entry which is preliminary data.</text>
</comment>
<protein>
    <submittedName>
        <fullName evidence="1">DUF1684 domain-containing protein</fullName>
    </submittedName>
</protein>
<organism evidence="1 2">
    <name type="scientific">Leucobacter chromiireducens subsp. chromiireducens</name>
    <dbReference type="NCBI Taxonomy" id="660067"/>
    <lineage>
        <taxon>Bacteria</taxon>
        <taxon>Bacillati</taxon>
        <taxon>Actinomycetota</taxon>
        <taxon>Actinomycetes</taxon>
        <taxon>Micrococcales</taxon>
        <taxon>Microbacteriaceae</taxon>
        <taxon>Leucobacter</taxon>
    </lineage>
</organism>
<evidence type="ECO:0000313" key="1">
    <source>
        <dbReference type="EMBL" id="MBL3688531.1"/>
    </source>
</evidence>
<name>A0ABS1SK34_9MICO</name>
<gene>
    <name evidence="1" type="ORF">D3226_00965</name>
</gene>
<dbReference type="PANTHER" id="PTHR41913">
    <property type="entry name" value="DUF1684 DOMAIN-CONTAINING PROTEIN"/>
    <property type="match status" value="1"/>
</dbReference>
<dbReference type="PANTHER" id="PTHR41913:SF1">
    <property type="entry name" value="DUF1684 DOMAIN-CONTAINING PROTEIN"/>
    <property type="match status" value="1"/>
</dbReference>
<dbReference type="EMBL" id="QYAD01000001">
    <property type="protein sequence ID" value="MBL3688531.1"/>
    <property type="molecule type" value="Genomic_DNA"/>
</dbReference>
<dbReference type="InterPro" id="IPR012467">
    <property type="entry name" value="DUF1684"/>
</dbReference>
<proteinExistence type="predicted"/>